<evidence type="ECO:0000313" key="3">
    <source>
        <dbReference type="EMBL" id="SVP91897.1"/>
    </source>
</evidence>
<proteinExistence type="predicted"/>
<gene>
    <name evidence="2" type="ORF">TAT_000185500</name>
    <name evidence="3" type="ORF">TAV_000185700</name>
</gene>
<feature type="compositionally biased region" description="Polar residues" evidence="1">
    <location>
        <begin position="424"/>
        <end position="449"/>
    </location>
</feature>
<feature type="compositionally biased region" description="Gly residues" evidence="1">
    <location>
        <begin position="492"/>
        <end position="506"/>
    </location>
</feature>
<dbReference type="Pfam" id="PF13634">
    <property type="entry name" value="Nucleoporin_FG"/>
    <property type="match status" value="2"/>
</dbReference>
<accession>A0A3B0MP97</accession>
<feature type="compositionally biased region" description="Low complexity" evidence="1">
    <location>
        <begin position="454"/>
        <end position="491"/>
    </location>
</feature>
<feature type="region of interest" description="Disordered" evidence="1">
    <location>
        <begin position="416"/>
        <end position="555"/>
    </location>
</feature>
<dbReference type="EMBL" id="UIVS01000002">
    <property type="protein sequence ID" value="SVP91897.1"/>
    <property type="molecule type" value="Genomic_DNA"/>
</dbReference>
<dbReference type="EMBL" id="UIVT01000002">
    <property type="protein sequence ID" value="SVP91615.1"/>
    <property type="molecule type" value="Genomic_DNA"/>
</dbReference>
<organism evidence="2">
    <name type="scientific">Theileria annulata</name>
    <dbReference type="NCBI Taxonomy" id="5874"/>
    <lineage>
        <taxon>Eukaryota</taxon>
        <taxon>Sar</taxon>
        <taxon>Alveolata</taxon>
        <taxon>Apicomplexa</taxon>
        <taxon>Aconoidasida</taxon>
        <taxon>Piroplasmida</taxon>
        <taxon>Theileriidae</taxon>
        <taxon>Theileria</taxon>
    </lineage>
</organism>
<dbReference type="InterPro" id="IPR025574">
    <property type="entry name" value="Nucleoporin_FG_rpt"/>
</dbReference>
<feature type="compositionally biased region" description="Low complexity" evidence="1">
    <location>
        <begin position="507"/>
        <end position="517"/>
    </location>
</feature>
<name>A0A3B0MP97_THEAN</name>
<protein>
    <submittedName>
        <fullName evidence="2">Nucleoporin FG repeat region containing protein, putative</fullName>
    </submittedName>
</protein>
<dbReference type="AlphaFoldDB" id="A0A3B0MP97"/>
<sequence>MSSLFNQNQNPQVNTGGGFLGSTYNFLNNPGTGLNNPPGYQNVGLGNFPQQQVLDSRSSVRQLTTLIPEWKGHFDLADVLMTSQEQHLNNVSMMVSQLYELYSKFQTTFDYVKTSLNDINLQQDKLNEDLNERLKCQDLQNLVTIKSRRLCENVINKRGTNDMSSVFRIPNHINVQLSRELYERVRQFRSEVEYIQNEVQLLKEIDVFQAPNFIESVLNSHKVRIKTLGDMLSNHLKRAEKSLNKDLKSHLWSGISYEPSVLRSDFLNAIGLDKPKPPEPDTSQNSEVKKQIRYLRNFNSSYNDPNFPYLKDYGYNIKDLLTNFVPNQNVSLQGVSMATPNTSSLFGTSQFGASNLTTPFGTTTGTSQPGGLFGSSQPVTTQPTGLFGNTGSGLFGASTGLGATTGLGSTSATTGTGLFGSTTDPGSTTGITGSGLFGSTTNQTATTQPGGLFGSNTGTTTGTGLFGSTTGLGTTTGTTTGSGLFGSTSGTTGTGFGNTGSSGTGLFGSNTSTTGTSQPGGLFGTTQTGTTGTGLFGSTTGNTGSGLFGNTTGLGSTTGTTTGSGLFGSTNTSSAFGTTGTTGTGLFGSTNTTTGSAFGNTNTGTFGATNTGAGFSSSTTSGLFGNTSTSSGFGTNTGTSFGTGGSSLFGSNQQKSTGTALAIYNPNPNTGLGSFNRT</sequence>
<reference evidence="2" key="1">
    <citation type="submission" date="2018-07" db="EMBL/GenBank/DDBJ databases">
        <authorList>
            <person name="Quirk P.G."/>
            <person name="Krulwich T.A."/>
        </authorList>
    </citation>
    <scope>NUCLEOTIDE SEQUENCE</scope>
    <source>
        <strain evidence="2">Anand</strain>
    </source>
</reference>
<dbReference type="GO" id="GO:0005643">
    <property type="term" value="C:nuclear pore"/>
    <property type="evidence" value="ECO:0007669"/>
    <property type="project" value="UniProtKB-ARBA"/>
</dbReference>
<evidence type="ECO:0000256" key="1">
    <source>
        <dbReference type="SAM" id="MobiDB-lite"/>
    </source>
</evidence>
<dbReference type="VEuPathDB" id="PiroplasmaDB:TA12505"/>
<evidence type="ECO:0000313" key="2">
    <source>
        <dbReference type="EMBL" id="SVP91615.1"/>
    </source>
</evidence>